<organism evidence="8 9">
    <name type="scientific">Adineta ricciae</name>
    <name type="common">Rotifer</name>
    <dbReference type="NCBI Taxonomy" id="249248"/>
    <lineage>
        <taxon>Eukaryota</taxon>
        <taxon>Metazoa</taxon>
        <taxon>Spiralia</taxon>
        <taxon>Gnathifera</taxon>
        <taxon>Rotifera</taxon>
        <taxon>Eurotatoria</taxon>
        <taxon>Bdelloidea</taxon>
        <taxon>Adinetida</taxon>
        <taxon>Adinetidae</taxon>
        <taxon>Adineta</taxon>
    </lineage>
</organism>
<gene>
    <name evidence="8" type="ORF">XAT740_LOCUS8434</name>
</gene>
<dbReference type="GO" id="GO:0046839">
    <property type="term" value="P:phospholipid dephosphorylation"/>
    <property type="evidence" value="ECO:0007669"/>
    <property type="project" value="TreeGrafter"/>
</dbReference>
<evidence type="ECO:0000256" key="4">
    <source>
        <dbReference type="ARBA" id="ARBA00022989"/>
    </source>
</evidence>
<proteinExistence type="inferred from homology"/>
<dbReference type="Pfam" id="PF01569">
    <property type="entry name" value="PAP2"/>
    <property type="match status" value="1"/>
</dbReference>
<keyword evidence="3 6" id="KW-0812">Transmembrane</keyword>
<comment type="subcellular location">
    <subcellularLocation>
        <location evidence="1">Membrane</location>
        <topology evidence="1">Multi-pass membrane protein</topology>
    </subcellularLocation>
</comment>
<feature type="transmembrane region" description="Helical" evidence="6">
    <location>
        <begin position="291"/>
        <end position="310"/>
    </location>
</feature>
<dbReference type="Proteomes" id="UP000663828">
    <property type="component" value="Unassembled WGS sequence"/>
</dbReference>
<feature type="transmembrane region" description="Helical" evidence="6">
    <location>
        <begin position="46"/>
        <end position="67"/>
    </location>
</feature>
<feature type="domain" description="Phosphatidic acid phosphatase type 2/haloperoxidase" evidence="7">
    <location>
        <begin position="155"/>
        <end position="306"/>
    </location>
</feature>
<dbReference type="PANTHER" id="PTHR10165">
    <property type="entry name" value="LIPID PHOSPHATE PHOSPHATASE"/>
    <property type="match status" value="1"/>
</dbReference>
<dbReference type="AlphaFoldDB" id="A0A814A7E4"/>
<dbReference type="SUPFAM" id="SSF48317">
    <property type="entry name" value="Acid phosphatase/Vanadium-dependent haloperoxidase"/>
    <property type="match status" value="1"/>
</dbReference>
<evidence type="ECO:0000256" key="3">
    <source>
        <dbReference type="ARBA" id="ARBA00022692"/>
    </source>
</evidence>
<keyword evidence="4 6" id="KW-1133">Transmembrane helix</keyword>
<feature type="transmembrane region" description="Helical" evidence="6">
    <location>
        <begin position="98"/>
        <end position="123"/>
    </location>
</feature>
<comment type="caution">
    <text evidence="8">The sequence shown here is derived from an EMBL/GenBank/DDBJ whole genome shotgun (WGS) entry which is preliminary data.</text>
</comment>
<keyword evidence="5 6" id="KW-0472">Membrane</keyword>
<dbReference type="PANTHER" id="PTHR10165:SF103">
    <property type="entry name" value="PHOSPHOLIPID PHOSPHATASE HOMOLOG 1.2 HOMOLOG"/>
    <property type="match status" value="1"/>
</dbReference>
<comment type="similarity">
    <text evidence="2">Belongs to the PA-phosphatase related phosphoesterase family.</text>
</comment>
<evidence type="ECO:0000256" key="6">
    <source>
        <dbReference type="SAM" id="Phobius"/>
    </source>
</evidence>
<name>A0A814A7E4_ADIRI</name>
<protein>
    <recommendedName>
        <fullName evidence="7">Phosphatidic acid phosphatase type 2/haloperoxidase domain-containing protein</fullName>
    </recommendedName>
</protein>
<dbReference type="InterPro" id="IPR000326">
    <property type="entry name" value="PAP2/HPO"/>
</dbReference>
<accession>A0A814A7E4</accession>
<dbReference type="InterPro" id="IPR043216">
    <property type="entry name" value="PAP-like"/>
</dbReference>
<feature type="transmembrane region" description="Helical" evidence="6">
    <location>
        <begin position="230"/>
        <end position="248"/>
    </location>
</feature>
<sequence length="336" mass="38501">MSNAHPHYYASSCQQRQADESAIATRWIRTPPKLLRSSPSIAQPVSLLRLIFDGLSLLLMLSTWLIFKYIVRPVRRPFLCSDLNLYHPKPPHNVFPTWLLFVCAVIVPVVFILLSESVRWFYLTRRKSVRAVYRLRFRSNIYNVSQLIGNLYIVIGIFAFANAINSFLTNVGKVSYGRQRPHFIPSCFNKTTYKDFCADPTLWIVNYTCIGESSAIFVEKDGAFDIRQSFPSGHSSTAFCGLIFLALYVHRAWKNRNLGFIRYFVETCCFALAAYIGITRITDNRHHPTDVLAGAILGTGIAIIAFRYMLHCLKQTAPIDLENESFREQTDIESQY</sequence>
<keyword evidence="9" id="KW-1185">Reference proteome</keyword>
<dbReference type="GO" id="GO:0008195">
    <property type="term" value="F:phosphatidate phosphatase activity"/>
    <property type="evidence" value="ECO:0007669"/>
    <property type="project" value="TreeGrafter"/>
</dbReference>
<dbReference type="GO" id="GO:0007165">
    <property type="term" value="P:signal transduction"/>
    <property type="evidence" value="ECO:0007669"/>
    <property type="project" value="TreeGrafter"/>
</dbReference>
<dbReference type="GO" id="GO:0005886">
    <property type="term" value="C:plasma membrane"/>
    <property type="evidence" value="ECO:0007669"/>
    <property type="project" value="TreeGrafter"/>
</dbReference>
<reference evidence="8" key="1">
    <citation type="submission" date="2021-02" db="EMBL/GenBank/DDBJ databases">
        <authorList>
            <person name="Nowell W R."/>
        </authorList>
    </citation>
    <scope>NUCLEOTIDE SEQUENCE</scope>
</reference>
<evidence type="ECO:0000256" key="5">
    <source>
        <dbReference type="ARBA" id="ARBA00023136"/>
    </source>
</evidence>
<dbReference type="Gene3D" id="1.20.144.10">
    <property type="entry name" value="Phosphatidic acid phosphatase type 2/haloperoxidase"/>
    <property type="match status" value="1"/>
</dbReference>
<evidence type="ECO:0000259" key="7">
    <source>
        <dbReference type="SMART" id="SM00014"/>
    </source>
</evidence>
<feature type="transmembrane region" description="Helical" evidence="6">
    <location>
        <begin position="260"/>
        <end position="279"/>
    </location>
</feature>
<feature type="transmembrane region" description="Helical" evidence="6">
    <location>
        <begin position="144"/>
        <end position="164"/>
    </location>
</feature>
<dbReference type="InterPro" id="IPR036938">
    <property type="entry name" value="PAP2/HPO_sf"/>
</dbReference>
<dbReference type="SMART" id="SM00014">
    <property type="entry name" value="acidPPc"/>
    <property type="match status" value="1"/>
</dbReference>
<evidence type="ECO:0000313" key="9">
    <source>
        <dbReference type="Proteomes" id="UP000663828"/>
    </source>
</evidence>
<dbReference type="EMBL" id="CAJNOR010000420">
    <property type="protein sequence ID" value="CAF0909043.1"/>
    <property type="molecule type" value="Genomic_DNA"/>
</dbReference>
<evidence type="ECO:0000313" key="8">
    <source>
        <dbReference type="EMBL" id="CAF0909043.1"/>
    </source>
</evidence>
<evidence type="ECO:0000256" key="1">
    <source>
        <dbReference type="ARBA" id="ARBA00004141"/>
    </source>
</evidence>
<dbReference type="GO" id="GO:0006644">
    <property type="term" value="P:phospholipid metabolic process"/>
    <property type="evidence" value="ECO:0007669"/>
    <property type="project" value="InterPro"/>
</dbReference>
<evidence type="ECO:0000256" key="2">
    <source>
        <dbReference type="ARBA" id="ARBA00008816"/>
    </source>
</evidence>